<feature type="region of interest" description="Disordered" evidence="1">
    <location>
        <begin position="61"/>
        <end position="84"/>
    </location>
</feature>
<accession>A0A4Y2GDJ7</accession>
<gene>
    <name evidence="2" type="ORF">AVEN_35665_1</name>
</gene>
<comment type="caution">
    <text evidence="2">The sequence shown here is derived from an EMBL/GenBank/DDBJ whole genome shotgun (WGS) entry which is preliminary data.</text>
</comment>
<feature type="compositionally biased region" description="Basic and acidic residues" evidence="1">
    <location>
        <begin position="15"/>
        <end position="28"/>
    </location>
</feature>
<dbReference type="Proteomes" id="UP000499080">
    <property type="component" value="Unassembled WGS sequence"/>
</dbReference>
<protein>
    <submittedName>
        <fullName evidence="2">Uncharacterized protein</fullName>
    </submittedName>
</protein>
<keyword evidence="3" id="KW-1185">Reference proteome</keyword>
<organism evidence="2 3">
    <name type="scientific">Araneus ventricosus</name>
    <name type="common">Orbweaver spider</name>
    <name type="synonym">Epeira ventricosa</name>
    <dbReference type="NCBI Taxonomy" id="182803"/>
    <lineage>
        <taxon>Eukaryota</taxon>
        <taxon>Metazoa</taxon>
        <taxon>Ecdysozoa</taxon>
        <taxon>Arthropoda</taxon>
        <taxon>Chelicerata</taxon>
        <taxon>Arachnida</taxon>
        <taxon>Araneae</taxon>
        <taxon>Araneomorphae</taxon>
        <taxon>Entelegynae</taxon>
        <taxon>Araneoidea</taxon>
        <taxon>Araneidae</taxon>
        <taxon>Araneus</taxon>
    </lineage>
</organism>
<reference evidence="2 3" key="1">
    <citation type="journal article" date="2019" name="Sci. Rep.">
        <title>Orb-weaving spider Araneus ventricosus genome elucidates the spidroin gene catalogue.</title>
        <authorList>
            <person name="Kono N."/>
            <person name="Nakamura H."/>
            <person name="Ohtoshi R."/>
            <person name="Moran D.A.P."/>
            <person name="Shinohara A."/>
            <person name="Yoshida Y."/>
            <person name="Fujiwara M."/>
            <person name="Mori M."/>
            <person name="Tomita M."/>
            <person name="Arakawa K."/>
        </authorList>
    </citation>
    <scope>NUCLEOTIDE SEQUENCE [LARGE SCALE GENOMIC DNA]</scope>
</reference>
<evidence type="ECO:0000256" key="1">
    <source>
        <dbReference type="SAM" id="MobiDB-lite"/>
    </source>
</evidence>
<evidence type="ECO:0000313" key="2">
    <source>
        <dbReference type="EMBL" id="GBM50769.1"/>
    </source>
</evidence>
<dbReference type="AlphaFoldDB" id="A0A4Y2GDJ7"/>
<proteinExistence type="predicted"/>
<name>A0A4Y2GDJ7_ARAVE</name>
<dbReference type="EMBL" id="BGPR01001310">
    <property type="protein sequence ID" value="GBM50769.1"/>
    <property type="molecule type" value="Genomic_DNA"/>
</dbReference>
<feature type="region of interest" description="Disordered" evidence="1">
    <location>
        <begin position="1"/>
        <end position="28"/>
    </location>
</feature>
<sequence length="84" mass="9047">MPSTNRSRTPALGDHFGDKFGDVGDKSRFPENGIIFSISLLGEENCIIPCDVTTSRARAYKRRPSKGGKDFGVSSAMRAGKPVS</sequence>
<evidence type="ECO:0000313" key="3">
    <source>
        <dbReference type="Proteomes" id="UP000499080"/>
    </source>
</evidence>